<keyword evidence="2" id="KW-1003">Cell membrane</keyword>
<gene>
    <name evidence="10" type="ORF">EBB54_28340</name>
</gene>
<dbReference type="Proteomes" id="UP000274920">
    <property type="component" value="Unassembled WGS sequence"/>
</dbReference>
<reference evidence="10" key="1">
    <citation type="submission" date="2018-10" db="EMBL/GenBank/DDBJ databases">
        <title>Schaedlerella arabinophila gen. nov. sp. nov., isolated from the mouse intestinal tract and comparative analysis with the genome of the closely related altered Schaedler flora strain ASF502.</title>
        <authorList>
            <person name="Miyake S."/>
            <person name="Soh M."/>
            <person name="Seedorf H."/>
        </authorList>
    </citation>
    <scope>NUCLEOTIDE SEQUENCE [LARGE SCALE GENOMIC DNA]</scope>
    <source>
        <strain evidence="10">DSM 106076</strain>
    </source>
</reference>
<dbReference type="RefSeq" id="WP_125129982.1">
    <property type="nucleotide sequence ID" value="NZ_RHJS01000002.1"/>
</dbReference>
<comment type="similarity">
    <text evidence="6">Belongs to the ABC-4 integral membrane protein family.</text>
</comment>
<evidence type="ECO:0000259" key="8">
    <source>
        <dbReference type="Pfam" id="PF02687"/>
    </source>
</evidence>
<evidence type="ECO:0000256" key="2">
    <source>
        <dbReference type="ARBA" id="ARBA00022475"/>
    </source>
</evidence>
<organism evidence="10 11">
    <name type="scientific">Schaedlerella arabinosiphila</name>
    <dbReference type="NCBI Taxonomy" id="2044587"/>
    <lineage>
        <taxon>Bacteria</taxon>
        <taxon>Bacillati</taxon>
        <taxon>Bacillota</taxon>
        <taxon>Clostridia</taxon>
        <taxon>Lachnospirales</taxon>
        <taxon>Lachnospiraceae</taxon>
        <taxon>Schaedlerella</taxon>
    </lineage>
</organism>
<evidence type="ECO:0000256" key="7">
    <source>
        <dbReference type="SAM" id="Phobius"/>
    </source>
</evidence>
<dbReference type="EMBL" id="RHJS01000002">
    <property type="protein sequence ID" value="RRK34813.1"/>
    <property type="molecule type" value="Genomic_DNA"/>
</dbReference>
<dbReference type="PANTHER" id="PTHR30572">
    <property type="entry name" value="MEMBRANE COMPONENT OF TRANSPORTER-RELATED"/>
    <property type="match status" value="1"/>
</dbReference>
<dbReference type="AlphaFoldDB" id="A0A426DQ14"/>
<sequence length="837" mass="90788">MKSYLSLAWKELKAQKVTSVLVLIAVILSTAATAAMGQSIGILQTMRVDQAAGLNGNRYATFHQLNEEQNQALFEDSRLKDVGSWIFLGRVPLQDSSLTLDLREYQGNALQAYPSVGTLKEGRLPERAGEIALSEETLRYLGFAAGSAGSGAEPGTIRLGDTVRLPVSVSLKTDTQPPYEYTADFLVTGILENNYISYVSGTLGAVVGEGTAEELLPKRYFLYSTDFKTENHSQFQSIVWDLSETLQVAEDDVQYNWILLDALGISYEKESNADTGSGFPFMAAACVLTGALILLAAGLVIYNILKVAVTKRIREYGTLRAIGSEQRQLYLLVTVQLLILCGIGLPLGLLLGSISAKGILTAVLGMLNPDLFLAENTRELNAMIADSRTGGPLPMVLSVFVTLLFAVLAAFPSARYASHVSPTAAMSGQTVKIRRRRRTQKKIRNFEAFYARLNLKRNRGRTVITILSIVMSITVFVALQSFSGLLDASQAVQDMHIGDYSVSNDAGGISPEALEKCSEQDMISELSTNKLTVYSQENGVFPIDLDFTPGPSETVQIGSVDQKRLENMVSGLTEKDLEDLRNGAACLLKNPVAFAAEGHDIAHTEFHEGDRITVNGTSLRIAGILNNPLADSSGGFTNGIQIIIVDPLYNSLVGNEQFSEVYLTLSEGADEKEFESWLDAWCAENPGSRWLSYREADSQMAESFEQIRLLCWGLILFIGLIGILNIVNTVYTNIHTRIHEIGMQRAIGMSSLSLYKTFLWEGAYYGLIASVIGGVCGYICTIFVEAAASDMLRLTAVPAAAILEAAAVSVAACMAATAIPLYGIGKMSIVDSIETVE</sequence>
<evidence type="ECO:0000259" key="9">
    <source>
        <dbReference type="Pfam" id="PF12704"/>
    </source>
</evidence>
<feature type="domain" description="ABC3 transporter permease C-terminal" evidence="8">
    <location>
        <begin position="290"/>
        <end position="422"/>
    </location>
</feature>
<evidence type="ECO:0000256" key="1">
    <source>
        <dbReference type="ARBA" id="ARBA00004651"/>
    </source>
</evidence>
<name>A0A426DQ14_9FIRM</name>
<evidence type="ECO:0000256" key="3">
    <source>
        <dbReference type="ARBA" id="ARBA00022692"/>
    </source>
</evidence>
<keyword evidence="5 7" id="KW-0472">Membrane</keyword>
<feature type="transmembrane region" description="Helical" evidence="7">
    <location>
        <begin position="329"/>
        <end position="348"/>
    </location>
</feature>
<dbReference type="PANTHER" id="PTHR30572:SF4">
    <property type="entry name" value="ABC TRANSPORTER PERMEASE YTRF"/>
    <property type="match status" value="1"/>
</dbReference>
<comment type="caution">
    <text evidence="10">The sequence shown here is derived from an EMBL/GenBank/DDBJ whole genome shotgun (WGS) entry which is preliminary data.</text>
</comment>
<comment type="subcellular location">
    <subcellularLocation>
        <location evidence="1">Cell membrane</location>
        <topology evidence="1">Multi-pass membrane protein</topology>
    </subcellularLocation>
</comment>
<dbReference type="InterPro" id="IPR050250">
    <property type="entry name" value="Macrolide_Exporter_MacB"/>
</dbReference>
<dbReference type="GO" id="GO:0005886">
    <property type="term" value="C:plasma membrane"/>
    <property type="evidence" value="ECO:0007669"/>
    <property type="project" value="UniProtKB-SubCell"/>
</dbReference>
<dbReference type="GO" id="GO:0022857">
    <property type="term" value="F:transmembrane transporter activity"/>
    <property type="evidence" value="ECO:0007669"/>
    <property type="project" value="TreeGrafter"/>
</dbReference>
<evidence type="ECO:0000256" key="4">
    <source>
        <dbReference type="ARBA" id="ARBA00022989"/>
    </source>
</evidence>
<feature type="transmembrane region" description="Helical" evidence="7">
    <location>
        <begin position="463"/>
        <end position="486"/>
    </location>
</feature>
<feature type="transmembrane region" description="Helical" evidence="7">
    <location>
        <begin position="796"/>
        <end position="822"/>
    </location>
</feature>
<dbReference type="InterPro" id="IPR003838">
    <property type="entry name" value="ABC3_permease_C"/>
</dbReference>
<evidence type="ECO:0000256" key="5">
    <source>
        <dbReference type="ARBA" id="ARBA00023136"/>
    </source>
</evidence>
<protein>
    <submittedName>
        <fullName evidence="10">FtsX-like permease family protein</fullName>
    </submittedName>
</protein>
<feature type="transmembrane region" description="Helical" evidence="7">
    <location>
        <begin position="281"/>
        <end position="305"/>
    </location>
</feature>
<feature type="transmembrane region" description="Helical" evidence="7">
    <location>
        <begin position="393"/>
        <end position="411"/>
    </location>
</feature>
<keyword evidence="4 7" id="KW-1133">Transmembrane helix</keyword>
<evidence type="ECO:0000313" key="10">
    <source>
        <dbReference type="EMBL" id="RRK34813.1"/>
    </source>
</evidence>
<dbReference type="InterPro" id="IPR025857">
    <property type="entry name" value="MacB_PCD"/>
</dbReference>
<proteinExistence type="inferred from homology"/>
<accession>A0A426DQ14</accession>
<feature type="transmembrane region" description="Helical" evidence="7">
    <location>
        <begin position="709"/>
        <end position="727"/>
    </location>
</feature>
<feature type="transmembrane region" description="Helical" evidence="7">
    <location>
        <begin position="763"/>
        <end position="784"/>
    </location>
</feature>
<feature type="domain" description="ABC3 transporter permease C-terminal" evidence="8">
    <location>
        <begin position="714"/>
        <end position="829"/>
    </location>
</feature>
<evidence type="ECO:0000256" key="6">
    <source>
        <dbReference type="ARBA" id="ARBA00038076"/>
    </source>
</evidence>
<dbReference type="Pfam" id="PF02687">
    <property type="entry name" value="FtsX"/>
    <property type="match status" value="2"/>
</dbReference>
<keyword evidence="11" id="KW-1185">Reference proteome</keyword>
<keyword evidence="3 7" id="KW-0812">Transmembrane</keyword>
<dbReference type="Pfam" id="PF12704">
    <property type="entry name" value="MacB_PCD"/>
    <property type="match status" value="1"/>
</dbReference>
<evidence type="ECO:0000313" key="11">
    <source>
        <dbReference type="Proteomes" id="UP000274920"/>
    </source>
</evidence>
<feature type="domain" description="MacB-like periplasmic core" evidence="9">
    <location>
        <begin position="462"/>
        <end position="678"/>
    </location>
</feature>